<reference evidence="3 4" key="1">
    <citation type="submission" date="2022-01" db="EMBL/GenBank/DDBJ databases">
        <title>Mariniradius saccharolyticus sp. nov., isolated from sediment of a river.</title>
        <authorList>
            <person name="Liu H."/>
        </authorList>
    </citation>
    <scope>NUCLEOTIDE SEQUENCE [LARGE SCALE GENOMIC DNA]</scope>
    <source>
        <strain evidence="3 4">RY-2</strain>
    </source>
</reference>
<dbReference type="EMBL" id="JAKEVZ010000008">
    <property type="protein sequence ID" value="MCF1751675.1"/>
    <property type="molecule type" value="Genomic_DNA"/>
</dbReference>
<sequence>MYKDIKAVFFVAALGLMLGGCYAPSEKTVTTDYEETFSGVEEIVLEGKFLEVSYEGRENSTEVHLNGYVEAPESSGLQIKYRKSGSKLIVEVVGDTEIIGWNFGNRFDGFISLTGPENIKLDFQNGSGSIEVLNVVHEVIDLKVNSGSIKAMGIESNTINLHASSGSITGEALTGKVLAEVNSGSVKLTELEGDVRANASSGSLKFENIQGKVDAKVNSGNIRLSEVKELGQLEASSGSIKAERSGLGPNSNFKANSGSVSIQTTSDLKAFNYDLSATSGSVRVGDQDSGKKLDIDNGASATVEGRVSSGSIKIIVEGSESPE</sequence>
<dbReference type="PROSITE" id="PS51257">
    <property type="entry name" value="PROKAR_LIPOPROTEIN"/>
    <property type="match status" value="1"/>
</dbReference>
<protein>
    <submittedName>
        <fullName evidence="3">DUF4097 domain-containing protein</fullName>
    </submittedName>
</protein>
<accession>A0ABS9BUF2</accession>
<feature type="compositionally biased region" description="Polar residues" evidence="1">
    <location>
        <begin position="248"/>
        <end position="259"/>
    </location>
</feature>
<feature type="domain" description="DUF4097" evidence="2">
    <location>
        <begin position="70"/>
        <end position="314"/>
    </location>
</feature>
<dbReference type="InterPro" id="IPR025164">
    <property type="entry name" value="Toastrack_DUF4097"/>
</dbReference>
<evidence type="ECO:0000313" key="3">
    <source>
        <dbReference type="EMBL" id="MCF1751675.1"/>
    </source>
</evidence>
<comment type="caution">
    <text evidence="3">The sequence shown here is derived from an EMBL/GenBank/DDBJ whole genome shotgun (WGS) entry which is preliminary data.</text>
</comment>
<evidence type="ECO:0000256" key="1">
    <source>
        <dbReference type="SAM" id="MobiDB-lite"/>
    </source>
</evidence>
<keyword evidence="4" id="KW-1185">Reference proteome</keyword>
<dbReference type="RefSeq" id="WP_234861638.1">
    <property type="nucleotide sequence ID" value="NZ_JAKEVZ010000008.1"/>
</dbReference>
<proteinExistence type="predicted"/>
<organism evidence="3 4">
    <name type="scientific">Mariniradius sediminis</name>
    <dbReference type="NCBI Taxonomy" id="2909237"/>
    <lineage>
        <taxon>Bacteria</taxon>
        <taxon>Pseudomonadati</taxon>
        <taxon>Bacteroidota</taxon>
        <taxon>Cytophagia</taxon>
        <taxon>Cytophagales</taxon>
        <taxon>Cyclobacteriaceae</taxon>
        <taxon>Mariniradius</taxon>
    </lineage>
</organism>
<dbReference type="Proteomes" id="UP001201449">
    <property type="component" value="Unassembled WGS sequence"/>
</dbReference>
<evidence type="ECO:0000313" key="4">
    <source>
        <dbReference type="Proteomes" id="UP001201449"/>
    </source>
</evidence>
<name>A0ABS9BUF2_9BACT</name>
<dbReference type="Pfam" id="PF13349">
    <property type="entry name" value="DUF4097"/>
    <property type="match status" value="1"/>
</dbReference>
<evidence type="ECO:0000259" key="2">
    <source>
        <dbReference type="Pfam" id="PF13349"/>
    </source>
</evidence>
<gene>
    <name evidence="3" type="ORF">L0U89_11400</name>
</gene>
<feature type="region of interest" description="Disordered" evidence="1">
    <location>
        <begin position="238"/>
        <end position="259"/>
    </location>
</feature>